<comment type="similarity">
    <text evidence="2">Belongs to the CDI family.</text>
</comment>
<dbReference type="PANTHER" id="PTHR10265:SF45">
    <property type="entry name" value="DACAPO"/>
    <property type="match status" value="1"/>
</dbReference>
<evidence type="ECO:0000256" key="4">
    <source>
        <dbReference type="ARBA" id="ARBA00023242"/>
    </source>
</evidence>
<dbReference type="InterPro" id="IPR044898">
    <property type="entry name" value="CDI_dom_sf"/>
</dbReference>
<comment type="caution">
    <text evidence="8">The sequence shown here is derived from an EMBL/GenBank/DDBJ whole genome shotgun (WGS) entry which is preliminary data.</text>
</comment>
<dbReference type="InterPro" id="IPR003175">
    <property type="entry name" value="CDI_dom"/>
</dbReference>
<evidence type="ECO:0000256" key="3">
    <source>
        <dbReference type="ARBA" id="ARBA00023013"/>
    </source>
</evidence>
<evidence type="ECO:0000313" key="8">
    <source>
        <dbReference type="EMBL" id="KAG8186482.1"/>
    </source>
</evidence>
<dbReference type="GO" id="GO:0051726">
    <property type="term" value="P:regulation of cell cycle"/>
    <property type="evidence" value="ECO:0007669"/>
    <property type="project" value="InterPro"/>
</dbReference>
<dbReference type="Pfam" id="PF02234">
    <property type="entry name" value="CDI"/>
    <property type="match status" value="1"/>
</dbReference>
<evidence type="ECO:0000256" key="5">
    <source>
        <dbReference type="ARBA" id="ARBA00023306"/>
    </source>
</evidence>
<feature type="region of interest" description="Disordered" evidence="6">
    <location>
        <begin position="1"/>
        <end position="29"/>
    </location>
</feature>
<dbReference type="EMBL" id="JAFNEN010000300">
    <property type="protein sequence ID" value="KAG8186482.1"/>
    <property type="molecule type" value="Genomic_DNA"/>
</dbReference>
<accession>A0AAV6URL9</accession>
<organism evidence="8 9">
    <name type="scientific">Oedothorax gibbosus</name>
    <dbReference type="NCBI Taxonomy" id="931172"/>
    <lineage>
        <taxon>Eukaryota</taxon>
        <taxon>Metazoa</taxon>
        <taxon>Ecdysozoa</taxon>
        <taxon>Arthropoda</taxon>
        <taxon>Chelicerata</taxon>
        <taxon>Arachnida</taxon>
        <taxon>Araneae</taxon>
        <taxon>Araneomorphae</taxon>
        <taxon>Entelegynae</taxon>
        <taxon>Araneoidea</taxon>
        <taxon>Linyphiidae</taxon>
        <taxon>Erigoninae</taxon>
        <taxon>Oedothorax</taxon>
    </lineage>
</organism>
<gene>
    <name evidence="8" type="ORF">JTE90_009237</name>
</gene>
<feature type="domain" description="Cyclin-dependent kinase inhibitor" evidence="7">
    <location>
        <begin position="33"/>
        <end position="82"/>
    </location>
</feature>
<name>A0AAV6URL9_9ARAC</name>
<sequence>MGDVAAVGVLRNNTSSGPGWNVGPQRSAGARRCLFGPPDPEKTREFLQSETERIADENKLKWNFDFVAEEPLDCGRFAWSKVSETDDQKDDNKVQTRITDFMRKRKLPSHHPKDEPTSSERPKKEPKSSEDESTSSEEPPTKCMRRFST</sequence>
<dbReference type="AlphaFoldDB" id="A0AAV6URL9"/>
<evidence type="ECO:0000259" key="7">
    <source>
        <dbReference type="Pfam" id="PF02234"/>
    </source>
</evidence>
<dbReference type="GO" id="GO:0004861">
    <property type="term" value="F:cyclin-dependent protein serine/threonine kinase inhibitor activity"/>
    <property type="evidence" value="ECO:0007669"/>
    <property type="project" value="InterPro"/>
</dbReference>
<evidence type="ECO:0000256" key="6">
    <source>
        <dbReference type="SAM" id="MobiDB-lite"/>
    </source>
</evidence>
<evidence type="ECO:0000256" key="1">
    <source>
        <dbReference type="ARBA" id="ARBA00004123"/>
    </source>
</evidence>
<feature type="region of interest" description="Disordered" evidence="6">
    <location>
        <begin position="80"/>
        <end position="149"/>
    </location>
</feature>
<keyword evidence="9" id="KW-1185">Reference proteome</keyword>
<feature type="compositionally biased region" description="Basic and acidic residues" evidence="6">
    <location>
        <begin position="111"/>
        <end position="130"/>
    </location>
</feature>
<keyword evidence="4" id="KW-0539">Nucleus</keyword>
<evidence type="ECO:0000256" key="2">
    <source>
        <dbReference type="ARBA" id="ARBA00006726"/>
    </source>
</evidence>
<reference evidence="8 9" key="1">
    <citation type="journal article" date="2022" name="Nat. Ecol. Evol.">
        <title>A masculinizing supergene underlies an exaggerated male reproductive morph in a spider.</title>
        <authorList>
            <person name="Hendrickx F."/>
            <person name="De Corte Z."/>
            <person name="Sonet G."/>
            <person name="Van Belleghem S.M."/>
            <person name="Kostlbacher S."/>
            <person name="Vangestel C."/>
        </authorList>
    </citation>
    <scope>NUCLEOTIDE SEQUENCE [LARGE SCALE GENOMIC DNA]</scope>
    <source>
        <strain evidence="8">W744_W776</strain>
    </source>
</reference>
<protein>
    <recommendedName>
        <fullName evidence="7">Cyclin-dependent kinase inhibitor domain-containing protein</fullName>
    </recommendedName>
</protein>
<dbReference type="GO" id="GO:0005634">
    <property type="term" value="C:nucleus"/>
    <property type="evidence" value="ECO:0007669"/>
    <property type="project" value="UniProtKB-SubCell"/>
</dbReference>
<dbReference type="Proteomes" id="UP000827092">
    <property type="component" value="Unassembled WGS sequence"/>
</dbReference>
<comment type="subcellular location">
    <subcellularLocation>
        <location evidence="1">Nucleus</location>
    </subcellularLocation>
</comment>
<proteinExistence type="inferred from homology"/>
<feature type="compositionally biased region" description="Basic and acidic residues" evidence="6">
    <location>
        <begin position="83"/>
        <end position="94"/>
    </location>
</feature>
<keyword evidence="3" id="KW-0649">Protein kinase inhibitor</keyword>
<dbReference type="PANTHER" id="PTHR10265">
    <property type="entry name" value="CYCLIN-DEPENDENT KINASE INHIBITOR 1"/>
    <property type="match status" value="1"/>
</dbReference>
<dbReference type="Gene3D" id="4.10.365.10">
    <property type="entry name" value="p27"/>
    <property type="match status" value="1"/>
</dbReference>
<keyword evidence="5" id="KW-0131">Cell cycle</keyword>
<evidence type="ECO:0000313" key="9">
    <source>
        <dbReference type="Proteomes" id="UP000827092"/>
    </source>
</evidence>